<dbReference type="AlphaFoldDB" id="A0A5M6D7X9"/>
<dbReference type="Gene3D" id="3.20.20.150">
    <property type="entry name" value="Divalent-metal-dependent TIM barrel enzymes"/>
    <property type="match status" value="1"/>
</dbReference>
<keyword evidence="1" id="KW-0732">Signal</keyword>
<dbReference type="SUPFAM" id="SSF51658">
    <property type="entry name" value="Xylose isomerase-like"/>
    <property type="match status" value="1"/>
</dbReference>
<dbReference type="EMBL" id="VWOX01000005">
    <property type="protein sequence ID" value="KAA5543654.1"/>
    <property type="molecule type" value="Genomic_DNA"/>
</dbReference>
<dbReference type="InterPro" id="IPR036237">
    <property type="entry name" value="Xyl_isomerase-like_sf"/>
</dbReference>
<dbReference type="RefSeq" id="WP_150076406.1">
    <property type="nucleotide sequence ID" value="NZ_VWOX01000005.1"/>
</dbReference>
<organism evidence="3 4">
    <name type="scientific">Roseiconus nitratireducens</name>
    <dbReference type="NCBI Taxonomy" id="2605748"/>
    <lineage>
        <taxon>Bacteria</taxon>
        <taxon>Pseudomonadati</taxon>
        <taxon>Planctomycetota</taxon>
        <taxon>Planctomycetia</taxon>
        <taxon>Pirellulales</taxon>
        <taxon>Pirellulaceae</taxon>
        <taxon>Roseiconus</taxon>
    </lineage>
</organism>
<dbReference type="InterPro" id="IPR006311">
    <property type="entry name" value="TAT_signal"/>
</dbReference>
<dbReference type="InterPro" id="IPR013022">
    <property type="entry name" value="Xyl_isomerase-like_TIM-brl"/>
</dbReference>
<reference evidence="3 4" key="1">
    <citation type="submission" date="2019-08" db="EMBL/GenBank/DDBJ databases">
        <authorList>
            <person name="Dhanesh K."/>
            <person name="Kumar G."/>
            <person name="Sasikala C."/>
            <person name="Venkata Ramana C."/>
        </authorList>
    </citation>
    <scope>NUCLEOTIDE SEQUENCE [LARGE SCALE GENOMIC DNA]</scope>
    <source>
        <strain evidence="3 4">JC645</strain>
    </source>
</reference>
<evidence type="ECO:0000256" key="1">
    <source>
        <dbReference type="SAM" id="SignalP"/>
    </source>
</evidence>
<accession>A0A5M6D7X9</accession>
<dbReference type="PROSITE" id="PS51257">
    <property type="entry name" value="PROKAR_LIPOPROTEIN"/>
    <property type="match status" value="1"/>
</dbReference>
<dbReference type="Pfam" id="PF01261">
    <property type="entry name" value="AP_endonuc_2"/>
    <property type="match status" value="1"/>
</dbReference>
<dbReference type="PROSITE" id="PS51318">
    <property type="entry name" value="TAT"/>
    <property type="match status" value="1"/>
</dbReference>
<gene>
    <name evidence="3" type="ORF">FYK55_10635</name>
</gene>
<keyword evidence="3" id="KW-0413">Isomerase</keyword>
<proteinExistence type="predicted"/>
<dbReference type="InterPro" id="IPR050312">
    <property type="entry name" value="IolE/XylAMocC-like"/>
</dbReference>
<feature type="domain" description="Xylose isomerase-like TIM barrel" evidence="2">
    <location>
        <begin position="52"/>
        <end position="268"/>
    </location>
</feature>
<dbReference type="PANTHER" id="PTHR12110">
    <property type="entry name" value="HYDROXYPYRUVATE ISOMERASE"/>
    <property type="match status" value="1"/>
</dbReference>
<evidence type="ECO:0000313" key="4">
    <source>
        <dbReference type="Proteomes" id="UP000324479"/>
    </source>
</evidence>
<keyword evidence="4" id="KW-1185">Reference proteome</keyword>
<dbReference type="Proteomes" id="UP000324479">
    <property type="component" value="Unassembled WGS sequence"/>
</dbReference>
<evidence type="ECO:0000313" key="3">
    <source>
        <dbReference type="EMBL" id="KAA5543654.1"/>
    </source>
</evidence>
<feature type="signal peptide" evidence="1">
    <location>
        <begin position="1"/>
        <end position="25"/>
    </location>
</feature>
<feature type="chain" id="PRO_5024322887" evidence="1">
    <location>
        <begin position="26"/>
        <end position="301"/>
    </location>
</feature>
<comment type="caution">
    <text evidence="3">The sequence shown here is derived from an EMBL/GenBank/DDBJ whole genome shotgun (WGS) entry which is preliminary data.</text>
</comment>
<evidence type="ECO:0000259" key="2">
    <source>
        <dbReference type="Pfam" id="PF01261"/>
    </source>
</evidence>
<dbReference type="PANTHER" id="PTHR12110:SF21">
    <property type="entry name" value="XYLOSE ISOMERASE-LIKE TIM BARREL DOMAIN-CONTAINING PROTEIN"/>
    <property type="match status" value="1"/>
</dbReference>
<dbReference type="GO" id="GO:0016853">
    <property type="term" value="F:isomerase activity"/>
    <property type="evidence" value="ECO:0007669"/>
    <property type="project" value="UniProtKB-KW"/>
</dbReference>
<name>A0A5M6D7X9_9BACT</name>
<protein>
    <submittedName>
        <fullName evidence="3">Sugar phosphate isomerase/epimerase</fullName>
    </submittedName>
</protein>
<sequence length="301" mass="33316">MFQRRTLLTATAAATACRCLPSAHADADGFQFRYSLASCMYGYTPIEQILPEAKKCGATGIDLWPKVHGNQREQLDEMGEEHFTELLNQHELKLSIITQYKLGPFGIDDEIRLAGRLGCHTVVTGGQGPKNLKGAELKTAIADFLRRLEPTLNLARDHGVRLAIENHGNNLIHDADSLRYLADLGPRDAIGVALAPYHLPQNPEQIASLIEDVGDSLSVFYAWQHGRGSTKKLPKEQELLQMPGRGDLDFAPLVRSLARISFAGWTEIFMHPVPRGVPILDSTAAVTEEINRGRRYLESLT</sequence>